<accession>A0A4V3G7E5</accession>
<gene>
    <name evidence="1" type="ORF">EV650_5360</name>
</gene>
<evidence type="ECO:0000313" key="1">
    <source>
        <dbReference type="EMBL" id="TDW18764.1"/>
    </source>
</evidence>
<keyword evidence="2" id="KW-1185">Reference proteome</keyword>
<protein>
    <submittedName>
        <fullName evidence="1">Uncharacterized protein DUF2785</fullName>
    </submittedName>
</protein>
<dbReference type="Pfam" id="PF10978">
    <property type="entry name" value="DUF2785"/>
    <property type="match status" value="1"/>
</dbReference>
<dbReference type="InterPro" id="IPR021247">
    <property type="entry name" value="DUF2785"/>
</dbReference>
<dbReference type="EMBL" id="SODF01000002">
    <property type="protein sequence ID" value="TDW18764.1"/>
    <property type="molecule type" value="Genomic_DNA"/>
</dbReference>
<organism evidence="1 2">
    <name type="scientific">Kribbella kalugense</name>
    <dbReference type="NCBI Taxonomy" id="2512221"/>
    <lineage>
        <taxon>Bacteria</taxon>
        <taxon>Bacillati</taxon>
        <taxon>Actinomycetota</taxon>
        <taxon>Actinomycetes</taxon>
        <taxon>Propionibacteriales</taxon>
        <taxon>Kribbellaceae</taxon>
        <taxon>Kribbella</taxon>
    </lineage>
</organism>
<proteinExistence type="predicted"/>
<dbReference type="AlphaFoldDB" id="A0A4V3G7E5"/>
<dbReference type="RefSeq" id="WP_134121706.1">
    <property type="nucleotide sequence ID" value="NZ_SODF01000002.1"/>
</dbReference>
<sequence>MTDWAQVRDTDYAVPSDRSLDELVAELVGMLRSPDPVVRDRQAYAVLATWIGRGVLSTEQLRALGDQMVPRFGDPELQARTFAPLILDSIVTAGVFEPSWVPPFERWYVAEEDLRGYDEKLGWLHAVAHGADLLGTLGLHPAVEPVQMLRLGIGRLLTPTSYVLRDMEDDRLGYALAATLTRDDLTDSDATSWLDPALRALSNPPVEGITPEVTNTLRTLRVLYVLADHGLRVGDEKLLTRIPRSEQVKTKLADVFRIVTPYYL</sequence>
<name>A0A4V3G7E5_9ACTN</name>
<comment type="caution">
    <text evidence="1">The sequence shown here is derived from an EMBL/GenBank/DDBJ whole genome shotgun (WGS) entry which is preliminary data.</text>
</comment>
<evidence type="ECO:0000313" key="2">
    <source>
        <dbReference type="Proteomes" id="UP000295447"/>
    </source>
</evidence>
<reference evidence="1 2" key="1">
    <citation type="submission" date="2019-03" db="EMBL/GenBank/DDBJ databases">
        <title>Genomic Encyclopedia of Type Strains, Phase III (KMG-III): the genomes of soil and plant-associated and newly described type strains.</title>
        <authorList>
            <person name="Whitman W."/>
        </authorList>
    </citation>
    <scope>NUCLEOTIDE SEQUENCE [LARGE SCALE GENOMIC DNA]</scope>
    <source>
        <strain evidence="1 2">VKM Ac-2570</strain>
    </source>
</reference>
<dbReference type="OrthoDB" id="7619731at2"/>
<dbReference type="Proteomes" id="UP000295447">
    <property type="component" value="Unassembled WGS sequence"/>
</dbReference>